<evidence type="ECO:0000313" key="9">
    <source>
        <dbReference type="Proteomes" id="UP000076830"/>
    </source>
</evidence>
<evidence type="ECO:0000256" key="4">
    <source>
        <dbReference type="ARBA" id="ARBA00022525"/>
    </source>
</evidence>
<dbReference type="Proteomes" id="UP000076830">
    <property type="component" value="Chromosome"/>
</dbReference>
<keyword evidence="6" id="KW-0472">Membrane</keyword>
<dbReference type="AlphaFoldDB" id="A0A167GP99"/>
<dbReference type="SUPFAM" id="SSF51126">
    <property type="entry name" value="Pectin lyase-like"/>
    <property type="match status" value="2"/>
</dbReference>
<comment type="subcellular location">
    <subcellularLocation>
        <location evidence="1">Cell envelope</location>
    </subcellularLocation>
    <subcellularLocation>
        <location evidence="2">Cell outer membrane</location>
    </subcellularLocation>
    <subcellularLocation>
        <location evidence="3">Secreted</location>
    </subcellularLocation>
</comment>
<proteinExistence type="predicted"/>
<dbReference type="STRING" id="1300342.I596_932"/>
<dbReference type="PANTHER" id="PTHR11319">
    <property type="entry name" value="G PROTEIN-COUPLED RECEPTOR-RELATED"/>
    <property type="match status" value="1"/>
</dbReference>
<evidence type="ECO:0000256" key="3">
    <source>
        <dbReference type="ARBA" id="ARBA00004613"/>
    </source>
</evidence>
<dbReference type="PANTHER" id="PTHR11319:SF35">
    <property type="entry name" value="OUTER MEMBRANE PROTEIN PMPC-RELATED"/>
    <property type="match status" value="1"/>
</dbReference>
<dbReference type="GO" id="GO:0009279">
    <property type="term" value="C:cell outer membrane"/>
    <property type="evidence" value="ECO:0007669"/>
    <property type="project" value="UniProtKB-SubCell"/>
</dbReference>
<gene>
    <name evidence="8" type="ORF">I596_932</name>
</gene>
<evidence type="ECO:0000256" key="1">
    <source>
        <dbReference type="ARBA" id="ARBA00004196"/>
    </source>
</evidence>
<name>A0A167GP99_9GAMM</name>
<evidence type="ECO:0000256" key="7">
    <source>
        <dbReference type="ARBA" id="ARBA00023237"/>
    </source>
</evidence>
<dbReference type="GO" id="GO:0005576">
    <property type="term" value="C:extracellular region"/>
    <property type="evidence" value="ECO:0007669"/>
    <property type="project" value="UniProtKB-SubCell"/>
</dbReference>
<dbReference type="EMBL" id="CP015249">
    <property type="protein sequence ID" value="ANB16962.1"/>
    <property type="molecule type" value="Genomic_DNA"/>
</dbReference>
<dbReference type="KEGG" id="dko:I596_932"/>
<evidence type="ECO:0000256" key="5">
    <source>
        <dbReference type="ARBA" id="ARBA00022729"/>
    </source>
</evidence>
<accession>A0A167GP99</accession>
<evidence type="ECO:0000313" key="8">
    <source>
        <dbReference type="EMBL" id="ANB16962.1"/>
    </source>
</evidence>
<keyword evidence="5" id="KW-0732">Signal</keyword>
<protein>
    <submittedName>
        <fullName evidence="8">OmpA domain protein</fullName>
    </submittedName>
</protein>
<reference evidence="8 9" key="1">
    <citation type="submission" date="2016-04" db="EMBL/GenBank/DDBJ databases">
        <title>Complete genome sequence of Dokdonella koreensis DS-123T.</title>
        <authorList>
            <person name="Kim J.F."/>
            <person name="Lee H."/>
            <person name="Kwak M.-J."/>
        </authorList>
    </citation>
    <scope>NUCLEOTIDE SEQUENCE [LARGE SCALE GENOMIC DNA]</scope>
    <source>
        <strain evidence="8 9">DS-123</strain>
    </source>
</reference>
<keyword evidence="9" id="KW-1185">Reference proteome</keyword>
<evidence type="ECO:0000256" key="2">
    <source>
        <dbReference type="ARBA" id="ARBA00004442"/>
    </source>
</evidence>
<dbReference type="Pfam" id="PF02415">
    <property type="entry name" value="Chlam_PMP"/>
    <property type="match status" value="1"/>
</dbReference>
<dbReference type="NCBIfam" id="TIGR01376">
    <property type="entry name" value="POMP_repeat"/>
    <property type="match status" value="1"/>
</dbReference>
<sequence length="611" mass="62114">MENAIAPASARRVPGPLTPWFAIGLAAWAVPAAQAAVLTVGTPVGPGQCTHATIQAAVTAAAASPGLDIIRVTRGTYPAQRLTIDDPGDLAIEGGFLECATLVRVDESILDGSGANPPGPVIRHLGAGNLTLADLRIRNGAAFGAGSTTTSGGGISSVGTGSLTVYRSAIQNNRARNGGGLFAYAGTGLAKEVTLAGVAFAGNEAVESGGGLYASRTRVHITGDETNSFSGNRALGQEIQHGGGAIHAVDSNLFIDGRLPTNVPFMDNNWTQSNGGAIYFAGLTPGWYAFHLRNRASTTPLVFAYNSAARFGGAIYVRATAAGGGTQAVGNLVNVIATDNQAPEGSAFYVYGSGIGSTGSASLALTSSEPGWSAPPCAAQQRCNRVERNVGGQGAPVVLEEGGTHGQASFQLLRGHLVGNVAVNGGGLIYGSGGVEIDNSVLANNDAGNSPLIDIGGGNLVRVQNSTIAGNIRIAPAVFKLASADDDLVLHNSIAFQPGVPVLQAAAGAGANLRNLLADASHGIPNPTGRNIQHTLDPLFVNAGQGDFRPRLGSPAVNRWSPGSGVNVPTIDLLGATRPAPSTDWPTPYDFGAYEYGAVVDPVFSDSFDNN</sequence>
<evidence type="ECO:0000256" key="6">
    <source>
        <dbReference type="ARBA" id="ARBA00023136"/>
    </source>
</evidence>
<dbReference type="InterPro" id="IPR011050">
    <property type="entry name" value="Pectin_lyase_fold/virulence"/>
</dbReference>
<organism evidence="8 9">
    <name type="scientific">Dokdonella koreensis DS-123</name>
    <dbReference type="NCBI Taxonomy" id="1300342"/>
    <lineage>
        <taxon>Bacteria</taxon>
        <taxon>Pseudomonadati</taxon>
        <taxon>Pseudomonadota</taxon>
        <taxon>Gammaproteobacteria</taxon>
        <taxon>Lysobacterales</taxon>
        <taxon>Rhodanobacteraceae</taxon>
        <taxon>Dokdonella</taxon>
    </lineage>
</organism>
<dbReference type="InterPro" id="IPR003368">
    <property type="entry name" value="POMP_repeat"/>
</dbReference>
<keyword evidence="4" id="KW-0964">Secreted</keyword>
<keyword evidence="7" id="KW-0998">Cell outer membrane</keyword>